<sequence length="36" mass="3858">MYSSTITRMFMVAARPAVFSGSLGSSFKVSVTSKPQ</sequence>
<comment type="caution">
    <text evidence="1">The sequence shown here is derived from an EMBL/GenBank/DDBJ whole genome shotgun (WGS) entry which is preliminary data.</text>
</comment>
<protein>
    <submittedName>
        <fullName evidence="1">Uncharacterized protein</fullName>
    </submittedName>
</protein>
<keyword evidence="2" id="KW-1185">Reference proteome</keyword>
<organism evidence="1 2">
    <name type="scientific">Paeniglutamicibacter sulfureus</name>
    <dbReference type="NCBI Taxonomy" id="43666"/>
    <lineage>
        <taxon>Bacteria</taxon>
        <taxon>Bacillati</taxon>
        <taxon>Actinomycetota</taxon>
        <taxon>Actinomycetes</taxon>
        <taxon>Micrococcales</taxon>
        <taxon>Micrococcaceae</taxon>
        <taxon>Paeniglutamicibacter</taxon>
    </lineage>
</organism>
<accession>A0ABU2BGX1</accession>
<name>A0ABU2BGX1_9MICC</name>
<evidence type="ECO:0000313" key="1">
    <source>
        <dbReference type="EMBL" id="MDR7357892.1"/>
    </source>
</evidence>
<gene>
    <name evidence="1" type="ORF">J2S64_001583</name>
</gene>
<evidence type="ECO:0000313" key="2">
    <source>
        <dbReference type="Proteomes" id="UP001183817"/>
    </source>
</evidence>
<proteinExistence type="predicted"/>
<dbReference type="EMBL" id="JAVDYI010000001">
    <property type="protein sequence ID" value="MDR7357892.1"/>
    <property type="molecule type" value="Genomic_DNA"/>
</dbReference>
<dbReference type="Proteomes" id="UP001183817">
    <property type="component" value="Unassembled WGS sequence"/>
</dbReference>
<reference evidence="1 2" key="1">
    <citation type="submission" date="2023-07" db="EMBL/GenBank/DDBJ databases">
        <title>Sequencing the genomes of 1000 actinobacteria strains.</title>
        <authorList>
            <person name="Klenk H.-P."/>
        </authorList>
    </citation>
    <scope>NUCLEOTIDE SEQUENCE [LARGE SCALE GENOMIC DNA]</scope>
    <source>
        <strain evidence="1 2">DSM 20167</strain>
    </source>
</reference>